<keyword evidence="1" id="KW-0472">Membrane</keyword>
<keyword evidence="1" id="KW-1133">Transmembrane helix</keyword>
<gene>
    <name evidence="2" type="ORF">BFLFYP10_04134</name>
</gene>
<proteinExistence type="predicted"/>
<accession>A0A6N2XAY2</accession>
<evidence type="ECO:0000256" key="1">
    <source>
        <dbReference type="SAM" id="Phobius"/>
    </source>
</evidence>
<sequence length="428" mass="47056">MFYFLANIAEKFKTLILLTNNYEVITFLVSIRIFLFFCTRLCSKRRLPPWVFENQEGLYLGVSEVMDDAGLALLQAQTRAVLNFCLTQGLPFKTITTSEIDVEGKKESTRRLEAARLELSGFECALEKLYAHPSGEYFVLCRVKQGKSNNKIIFSRDVSKKNHSSGIDSCLVSSLIATTLGHHSYSESVVYNKNNGKEEITVKVGENVLPGKTSYRYAEYPPQANKEKMGLKFSYDLQHSFGRAWIGALTQIPLCNKVVSVASVISSSTKSNEKEEIESIFNSISKLSGTSEGVPFPLYCTGITKGQLIIEAGIYGTVKENIAEQICSTGMGESKDGIAACSDALVTVLIETASMIQAEVSSTIKSYVPNDASPDGNKSMHALIDAFTSKTDLSLKNFRIGWQQLPEGIVCICTCPTPKTGAKKEVLP</sequence>
<organism evidence="2">
    <name type="scientific">Bacteroides faecis</name>
    <dbReference type="NCBI Taxonomy" id="674529"/>
    <lineage>
        <taxon>Bacteria</taxon>
        <taxon>Pseudomonadati</taxon>
        <taxon>Bacteroidota</taxon>
        <taxon>Bacteroidia</taxon>
        <taxon>Bacteroidales</taxon>
        <taxon>Bacteroidaceae</taxon>
        <taxon>Bacteroides</taxon>
    </lineage>
</organism>
<dbReference type="RefSeq" id="WP_029425233.1">
    <property type="nucleotide sequence ID" value="NZ_CACRSZ010000089.1"/>
</dbReference>
<evidence type="ECO:0000313" key="2">
    <source>
        <dbReference type="EMBL" id="VYT51454.1"/>
    </source>
</evidence>
<protein>
    <submittedName>
        <fullName evidence="2">Uncharacterized protein</fullName>
    </submittedName>
</protein>
<dbReference type="AlphaFoldDB" id="A0A6N2XAY2"/>
<dbReference type="EMBL" id="CACRSZ010000089">
    <property type="protein sequence ID" value="VYT51454.1"/>
    <property type="molecule type" value="Genomic_DNA"/>
</dbReference>
<feature type="transmembrane region" description="Helical" evidence="1">
    <location>
        <begin position="24"/>
        <end position="42"/>
    </location>
</feature>
<keyword evidence="1" id="KW-0812">Transmembrane</keyword>
<reference evidence="2" key="1">
    <citation type="submission" date="2019-11" db="EMBL/GenBank/DDBJ databases">
        <authorList>
            <person name="Feng L."/>
        </authorList>
    </citation>
    <scope>NUCLEOTIDE SEQUENCE</scope>
    <source>
        <strain evidence="2">BfaecisLFYP10</strain>
    </source>
</reference>
<name>A0A6N2XAY2_9BACE</name>